<accession>M3DDQ0</accession>
<protein>
    <submittedName>
        <fullName evidence="3">Uncharacterized protein</fullName>
    </submittedName>
</protein>
<feature type="transmembrane region" description="Helical" evidence="2">
    <location>
        <begin position="222"/>
        <end position="243"/>
    </location>
</feature>
<evidence type="ECO:0000256" key="2">
    <source>
        <dbReference type="SAM" id="Phobius"/>
    </source>
</evidence>
<evidence type="ECO:0000313" key="3">
    <source>
        <dbReference type="EMBL" id="EMF54627.1"/>
    </source>
</evidence>
<evidence type="ECO:0000256" key="1">
    <source>
        <dbReference type="SAM" id="MobiDB-lite"/>
    </source>
</evidence>
<reference evidence="4" key="1">
    <citation type="journal article" date="2013" name="Genome Announc.">
        <title>Draft Genome Sequence of Streptomyces bottropensis ATCC 25435, a Bottromycin-Producing Actinomycete.</title>
        <authorList>
            <person name="Zhang H."/>
            <person name="Zhou W."/>
            <person name="Zhuang Y."/>
            <person name="Liang X."/>
            <person name="Liu T."/>
        </authorList>
    </citation>
    <scope>NUCLEOTIDE SEQUENCE [LARGE SCALE GENOMIC DNA]</scope>
    <source>
        <strain evidence="4">ATCC 25435</strain>
    </source>
</reference>
<dbReference type="EMBL" id="KB405078">
    <property type="protein sequence ID" value="EMF54627.1"/>
    <property type="molecule type" value="Genomic_DNA"/>
</dbReference>
<feature type="compositionally biased region" description="Low complexity" evidence="1">
    <location>
        <begin position="191"/>
        <end position="208"/>
    </location>
</feature>
<keyword evidence="2" id="KW-0472">Membrane</keyword>
<dbReference type="AlphaFoldDB" id="M3DDQ0"/>
<gene>
    <name evidence="3" type="ORF">SBD_4295</name>
</gene>
<feature type="region of interest" description="Disordered" evidence="1">
    <location>
        <begin position="258"/>
        <end position="330"/>
    </location>
</feature>
<feature type="compositionally biased region" description="Gly residues" evidence="1">
    <location>
        <begin position="277"/>
        <end position="301"/>
    </location>
</feature>
<sequence length="399" mass="41534">MGAMGAIGRLSFVGVLVGSLVALVPGGPSVAVADSCADRLTEQLACWAEVIKDGPVVITLDEPLAYEDVEERQHQDIEALRRDRYPLVVRVQKDKATGEGGTALLVLAEGRLVHPEARVDRLRPGPMRALKEAGLCVDRTLICELIERKGDKSASLAGKELIDAGLAADVTSHVDAIGPGEDDGKPPADTSSGGSAEQGGQKQGGEQAVTTDDEPAGYGSGAWTAFWMGLLLALLLLAFVIVIRRSRGPVAVGHRAVSPGRALGGPTRPTPAHAARGGNGSGSGSGREGGREGGNGLGGAAVEGDEATTRLRAAPAPRYGRQVGPRPTHSRTAVVRTELHPQGYVELDRVLRRAVWAEPGRPPPAPGALVDVADARERDSEVLYAFPPTAARHAKGTPR</sequence>
<feature type="region of interest" description="Disordered" evidence="1">
    <location>
        <begin position="174"/>
        <end position="215"/>
    </location>
</feature>
<proteinExistence type="predicted"/>
<keyword evidence="2" id="KW-0812">Transmembrane</keyword>
<organism evidence="3 4">
    <name type="scientific">Streptomyces bottropensis ATCC 25435</name>
    <dbReference type="NCBI Taxonomy" id="1054862"/>
    <lineage>
        <taxon>Bacteria</taxon>
        <taxon>Bacillati</taxon>
        <taxon>Actinomycetota</taxon>
        <taxon>Actinomycetes</taxon>
        <taxon>Kitasatosporales</taxon>
        <taxon>Streptomycetaceae</taxon>
        <taxon>Streptomyces</taxon>
    </lineage>
</organism>
<name>M3DDQ0_9ACTN</name>
<evidence type="ECO:0000313" key="4">
    <source>
        <dbReference type="Proteomes" id="UP000030760"/>
    </source>
</evidence>
<dbReference type="Proteomes" id="UP000030760">
    <property type="component" value="Unassembled WGS sequence"/>
</dbReference>
<keyword evidence="2" id="KW-1133">Transmembrane helix</keyword>